<protein>
    <recommendedName>
        <fullName evidence="5">Secreted protein</fullName>
    </recommendedName>
</protein>
<name>A0A081B0R4_PHYNI</name>
<keyword evidence="2" id="KW-0732">Signal</keyword>
<reference evidence="3 4" key="1">
    <citation type="submission" date="2013-11" db="EMBL/GenBank/DDBJ databases">
        <title>The Genome Sequence of Phytophthora parasitica P1976.</title>
        <authorList>
            <consortium name="The Broad Institute Genomics Platform"/>
            <person name="Russ C."/>
            <person name="Tyler B."/>
            <person name="Panabieres F."/>
            <person name="Shan W."/>
            <person name="Tripathy S."/>
            <person name="Grunwald N."/>
            <person name="Machado M."/>
            <person name="Johnson C.S."/>
            <person name="Walker B."/>
            <person name="Young S."/>
            <person name="Zeng Q."/>
            <person name="Gargeya S."/>
            <person name="Fitzgerald M."/>
            <person name="Haas B."/>
            <person name="Abouelleil A."/>
            <person name="Allen A.W."/>
            <person name="Alvarado L."/>
            <person name="Arachchi H.M."/>
            <person name="Berlin A.M."/>
            <person name="Chapman S.B."/>
            <person name="Gainer-Dewar J."/>
            <person name="Goldberg J."/>
            <person name="Griggs A."/>
            <person name="Gujja S."/>
            <person name="Hansen M."/>
            <person name="Howarth C."/>
            <person name="Imamovic A."/>
            <person name="Ireland A."/>
            <person name="Larimer J."/>
            <person name="McCowan C."/>
            <person name="Murphy C."/>
            <person name="Pearson M."/>
            <person name="Poon T.W."/>
            <person name="Priest M."/>
            <person name="Roberts A."/>
            <person name="Saif S."/>
            <person name="Shea T."/>
            <person name="Sisk P."/>
            <person name="Sykes S."/>
            <person name="Wortman J."/>
            <person name="Nusbaum C."/>
            <person name="Birren B."/>
        </authorList>
    </citation>
    <scope>NUCLEOTIDE SEQUENCE [LARGE SCALE GENOMIC DNA]</scope>
    <source>
        <strain evidence="3 4">P1976</strain>
    </source>
</reference>
<feature type="region of interest" description="Disordered" evidence="1">
    <location>
        <begin position="403"/>
        <end position="434"/>
    </location>
</feature>
<dbReference type="PANTHER" id="PTHR33946">
    <property type="match status" value="1"/>
</dbReference>
<evidence type="ECO:0000313" key="3">
    <source>
        <dbReference type="EMBL" id="ETO84725.1"/>
    </source>
</evidence>
<evidence type="ECO:0008006" key="5">
    <source>
        <dbReference type="Google" id="ProtNLM"/>
    </source>
</evidence>
<evidence type="ECO:0000256" key="1">
    <source>
        <dbReference type="SAM" id="MobiDB-lite"/>
    </source>
</evidence>
<gene>
    <name evidence="3" type="ORF">F444_01384</name>
</gene>
<accession>A0A081B0R4</accession>
<dbReference type="EMBL" id="ANJA01000245">
    <property type="protein sequence ID" value="ETO84725.1"/>
    <property type="molecule type" value="Genomic_DNA"/>
</dbReference>
<dbReference type="AlphaFoldDB" id="A0A081B0R4"/>
<proteinExistence type="predicted"/>
<evidence type="ECO:0000313" key="4">
    <source>
        <dbReference type="Proteomes" id="UP000028582"/>
    </source>
</evidence>
<comment type="caution">
    <text evidence="3">The sequence shown here is derived from an EMBL/GenBank/DDBJ whole genome shotgun (WGS) entry which is preliminary data.</text>
</comment>
<dbReference type="OrthoDB" id="92096at2759"/>
<dbReference type="PANTHER" id="PTHR33946:SF4">
    <property type="entry name" value="COAGULATION FACTOR XI"/>
    <property type="match status" value="1"/>
</dbReference>
<evidence type="ECO:0000256" key="2">
    <source>
        <dbReference type="SAM" id="SignalP"/>
    </source>
</evidence>
<feature type="chain" id="PRO_5001754817" description="Secreted protein" evidence="2">
    <location>
        <begin position="23"/>
        <end position="457"/>
    </location>
</feature>
<feature type="signal peptide" evidence="2">
    <location>
        <begin position="1"/>
        <end position="22"/>
    </location>
</feature>
<dbReference type="Proteomes" id="UP000028582">
    <property type="component" value="Unassembled WGS sequence"/>
</dbReference>
<sequence length="457" mass="48842">MKIFAPITVAAVTLSTASGATAWIDALTKIANSDSYHMKPVHVVQARVQSDAPLWNATTKMFGSTYYKTAEEQFRGLLDTVNTASVEGSLMYVQAEGIDVTYQSVACQRKNKMKYVVFYDIVFTQTNETLAEYEDEYGSFLAMDGGRCNQVNGTESEECLSLNGNSTLGVPNVGPFVGGSLKETDARAPYQNCWWYSFPNTCPLQPWSAKTAECRASTRQGLCDANTLPDGIKCTYNYRVLGYVPIDDVVGITSLQNKAKTATYASYSEFCTEGGIEFKTDKDTKAFVESIPFWDNPTDTSANTKRTQTLLKVYEDMLTSKTSSQITSDVIGNMKSLPAVADLVTENPKCYENIKKCATATHGCKRGLYGQICTVCEAAASGCEVAPSSFKFPTLVKATVTSSSEGSASTGSSSASDGSTSDGNTPAPTPTSTSSAASLAITVGALIASLGLSVLMG</sequence>
<organism evidence="3 4">
    <name type="scientific">Phytophthora nicotianae P1976</name>
    <dbReference type="NCBI Taxonomy" id="1317066"/>
    <lineage>
        <taxon>Eukaryota</taxon>
        <taxon>Sar</taxon>
        <taxon>Stramenopiles</taxon>
        <taxon>Oomycota</taxon>
        <taxon>Peronosporomycetes</taxon>
        <taxon>Peronosporales</taxon>
        <taxon>Peronosporaceae</taxon>
        <taxon>Phytophthora</taxon>
    </lineage>
</organism>